<comment type="caution">
    <text evidence="1">The sequence shown here is derived from an EMBL/GenBank/DDBJ whole genome shotgun (WGS) entry which is preliminary data.</text>
</comment>
<dbReference type="Pfam" id="PF03746">
    <property type="entry name" value="LamB_YcsF"/>
    <property type="match status" value="1"/>
</dbReference>
<dbReference type="Proteomes" id="UP000587527">
    <property type="component" value="Unassembled WGS sequence"/>
</dbReference>
<dbReference type="CDD" id="cd10787">
    <property type="entry name" value="LamB_YcsF_like"/>
    <property type="match status" value="1"/>
</dbReference>
<sequence length="247" mass="26258">MDLNADLAEGFGHWELGDDEAMLDVVTSANVACGFHAGDALTMRRVCAYARERGVAVGAQVGYRDLPGFGRRFIAYEHNQLRDELIYQIGALDALARTEGVRVAYVKPHGALYHATVHAEAIVDAVRDLDPKLPVLCSPGSVLATAASDAALKVIFEGFADRGYLPDGSLMPRSKAGAVVTDTEEVVARALLMATEQRVIAFEGTVIDLPVDSICLHGDTPGAVQLGLAVRAALTEAGVPLQRFTTV</sequence>
<evidence type="ECO:0000313" key="2">
    <source>
        <dbReference type="Proteomes" id="UP000587527"/>
    </source>
</evidence>
<organism evidence="1 2">
    <name type="scientific">Allocatelliglobosispora scoriae</name>
    <dbReference type="NCBI Taxonomy" id="643052"/>
    <lineage>
        <taxon>Bacteria</taxon>
        <taxon>Bacillati</taxon>
        <taxon>Actinomycetota</taxon>
        <taxon>Actinomycetes</taxon>
        <taxon>Micromonosporales</taxon>
        <taxon>Micromonosporaceae</taxon>
        <taxon>Allocatelliglobosispora</taxon>
    </lineage>
</organism>
<dbReference type="RefSeq" id="WP_184838950.1">
    <property type="nucleotide sequence ID" value="NZ_JACHMN010000002.1"/>
</dbReference>
<dbReference type="NCBIfam" id="NF003814">
    <property type="entry name" value="PRK05406.1-3"/>
    <property type="match status" value="1"/>
</dbReference>
<dbReference type="PANTHER" id="PTHR30292">
    <property type="entry name" value="UNCHARACTERIZED PROTEIN YBGL-RELATED"/>
    <property type="match status" value="1"/>
</dbReference>
<dbReference type="NCBIfam" id="NF003816">
    <property type="entry name" value="PRK05406.1-5"/>
    <property type="match status" value="1"/>
</dbReference>
<dbReference type="Gene3D" id="3.20.20.370">
    <property type="entry name" value="Glycoside hydrolase/deacetylase"/>
    <property type="match status" value="1"/>
</dbReference>
<dbReference type="SUPFAM" id="SSF88713">
    <property type="entry name" value="Glycoside hydrolase/deacetylase"/>
    <property type="match status" value="1"/>
</dbReference>
<proteinExistence type="predicted"/>
<reference evidence="1 2" key="1">
    <citation type="submission" date="2020-08" db="EMBL/GenBank/DDBJ databases">
        <title>Sequencing the genomes of 1000 actinobacteria strains.</title>
        <authorList>
            <person name="Klenk H.-P."/>
        </authorList>
    </citation>
    <scope>NUCLEOTIDE SEQUENCE [LARGE SCALE GENOMIC DNA]</scope>
    <source>
        <strain evidence="1 2">DSM 45362</strain>
    </source>
</reference>
<gene>
    <name evidence="1" type="ORF">F4553_004488</name>
</gene>
<protein>
    <submittedName>
        <fullName evidence="1">UPF0271 protein</fullName>
    </submittedName>
</protein>
<dbReference type="InterPro" id="IPR011330">
    <property type="entry name" value="Glyco_hydro/deAcase_b/a-brl"/>
</dbReference>
<evidence type="ECO:0000313" key="1">
    <source>
        <dbReference type="EMBL" id="MBB5871109.1"/>
    </source>
</evidence>
<accession>A0A841BVC0</accession>
<keyword evidence="2" id="KW-1185">Reference proteome</keyword>
<dbReference type="GO" id="GO:0005975">
    <property type="term" value="P:carbohydrate metabolic process"/>
    <property type="evidence" value="ECO:0007669"/>
    <property type="project" value="InterPro"/>
</dbReference>
<dbReference type="InterPro" id="IPR005501">
    <property type="entry name" value="LamB/YcsF/PxpA-like"/>
</dbReference>
<dbReference type="AlphaFoldDB" id="A0A841BVC0"/>
<dbReference type="EMBL" id="JACHMN010000002">
    <property type="protein sequence ID" value="MBB5871109.1"/>
    <property type="molecule type" value="Genomic_DNA"/>
</dbReference>
<name>A0A841BVC0_9ACTN</name>
<dbReference type="PANTHER" id="PTHR30292:SF0">
    <property type="entry name" value="5-OXOPROLINASE SUBUNIT A"/>
    <property type="match status" value="1"/>
</dbReference>